<dbReference type="InterPro" id="IPR001789">
    <property type="entry name" value="Sig_transdc_resp-reg_receiver"/>
</dbReference>
<dbReference type="PANTHER" id="PTHR43047">
    <property type="entry name" value="TWO-COMPONENT HISTIDINE PROTEIN KINASE"/>
    <property type="match status" value="1"/>
</dbReference>
<reference evidence="10 11" key="1">
    <citation type="submission" date="2020-07" db="EMBL/GenBank/DDBJ databases">
        <title>Bacterium isolated from marien macroalgae.</title>
        <authorList>
            <person name="Zhu K."/>
            <person name="Lu D."/>
            <person name="Du Z."/>
        </authorList>
    </citation>
    <scope>NUCLEOTIDE SEQUENCE [LARGE SCALE GENOMIC DNA]</scope>
    <source>
        <strain evidence="10 11">3-1745</strain>
    </source>
</reference>
<dbReference type="InterPro" id="IPR011006">
    <property type="entry name" value="CheY-like_superfamily"/>
</dbReference>
<dbReference type="InterPro" id="IPR003594">
    <property type="entry name" value="HATPase_dom"/>
</dbReference>
<dbReference type="EC" id="2.7.13.3" evidence="2"/>
<dbReference type="Gene3D" id="1.10.287.130">
    <property type="match status" value="1"/>
</dbReference>
<dbReference type="AlphaFoldDB" id="A0A7W2AD42"/>
<keyword evidence="11" id="KW-1185">Reference proteome</keyword>
<evidence type="ECO:0000256" key="1">
    <source>
        <dbReference type="ARBA" id="ARBA00000085"/>
    </source>
</evidence>
<keyword evidence="4" id="KW-0808">Transferase</keyword>
<gene>
    <name evidence="10" type="ORF">H1S06_10465</name>
</gene>
<dbReference type="SMART" id="SM00448">
    <property type="entry name" value="REC"/>
    <property type="match status" value="1"/>
</dbReference>
<feature type="transmembrane region" description="Helical" evidence="7">
    <location>
        <begin position="117"/>
        <end position="136"/>
    </location>
</feature>
<accession>A0A7W2AD42</accession>
<dbReference type="InterPro" id="IPR005467">
    <property type="entry name" value="His_kinase_dom"/>
</dbReference>
<keyword evidence="3 6" id="KW-0597">Phosphoprotein</keyword>
<comment type="catalytic activity">
    <reaction evidence="1">
        <text>ATP + protein L-histidine = ADP + protein N-phospho-L-histidine.</text>
        <dbReference type="EC" id="2.7.13.3"/>
    </reaction>
</comment>
<comment type="caution">
    <text evidence="10">The sequence shown here is derived from an EMBL/GenBank/DDBJ whole genome shotgun (WGS) entry which is preliminary data.</text>
</comment>
<evidence type="ECO:0000256" key="5">
    <source>
        <dbReference type="ARBA" id="ARBA00022777"/>
    </source>
</evidence>
<dbReference type="Pfam" id="PF00512">
    <property type="entry name" value="HisKA"/>
    <property type="match status" value="1"/>
</dbReference>
<dbReference type="InterPro" id="IPR036097">
    <property type="entry name" value="HisK_dim/P_sf"/>
</dbReference>
<dbReference type="CDD" id="cd00156">
    <property type="entry name" value="REC"/>
    <property type="match status" value="1"/>
</dbReference>
<dbReference type="Pfam" id="PF02518">
    <property type="entry name" value="HATPase_c"/>
    <property type="match status" value="1"/>
</dbReference>
<dbReference type="GO" id="GO:0000155">
    <property type="term" value="F:phosphorelay sensor kinase activity"/>
    <property type="evidence" value="ECO:0007669"/>
    <property type="project" value="InterPro"/>
</dbReference>
<dbReference type="InterPro" id="IPR003661">
    <property type="entry name" value="HisK_dim/P_dom"/>
</dbReference>
<dbReference type="Gene3D" id="3.40.50.2300">
    <property type="match status" value="1"/>
</dbReference>
<dbReference type="GO" id="GO:0005886">
    <property type="term" value="C:plasma membrane"/>
    <property type="evidence" value="ECO:0007669"/>
    <property type="project" value="TreeGrafter"/>
</dbReference>
<dbReference type="Proteomes" id="UP000538931">
    <property type="component" value="Unassembled WGS sequence"/>
</dbReference>
<dbReference type="PRINTS" id="PR00344">
    <property type="entry name" value="BCTRLSENSOR"/>
</dbReference>
<evidence type="ECO:0000256" key="6">
    <source>
        <dbReference type="PROSITE-ProRule" id="PRU00169"/>
    </source>
</evidence>
<dbReference type="PROSITE" id="PS50109">
    <property type="entry name" value="HIS_KIN"/>
    <property type="match status" value="1"/>
</dbReference>
<dbReference type="EMBL" id="JACEMT010000050">
    <property type="protein sequence ID" value="MBA4502783.1"/>
    <property type="molecule type" value="Genomic_DNA"/>
</dbReference>
<feature type="transmembrane region" description="Helical" evidence="7">
    <location>
        <begin position="174"/>
        <end position="195"/>
    </location>
</feature>
<feature type="domain" description="Histidine kinase" evidence="8">
    <location>
        <begin position="252"/>
        <end position="466"/>
    </location>
</feature>
<dbReference type="InterPro" id="IPR004358">
    <property type="entry name" value="Sig_transdc_His_kin-like_C"/>
</dbReference>
<dbReference type="InterPro" id="IPR036890">
    <property type="entry name" value="HATPase_C_sf"/>
</dbReference>
<evidence type="ECO:0000259" key="8">
    <source>
        <dbReference type="PROSITE" id="PS50109"/>
    </source>
</evidence>
<dbReference type="PANTHER" id="PTHR43047:SF72">
    <property type="entry name" value="OSMOSENSING HISTIDINE PROTEIN KINASE SLN1"/>
    <property type="match status" value="1"/>
</dbReference>
<evidence type="ECO:0000313" key="10">
    <source>
        <dbReference type="EMBL" id="MBA4502783.1"/>
    </source>
</evidence>
<protein>
    <recommendedName>
        <fullName evidence="2">histidine kinase</fullName>
        <ecNumber evidence="2">2.7.13.3</ecNumber>
    </recommendedName>
</protein>
<evidence type="ECO:0000256" key="4">
    <source>
        <dbReference type="ARBA" id="ARBA00022679"/>
    </source>
</evidence>
<keyword evidence="7" id="KW-0472">Membrane</keyword>
<evidence type="ECO:0000256" key="7">
    <source>
        <dbReference type="SAM" id="Phobius"/>
    </source>
</evidence>
<feature type="modified residue" description="4-aspartylphosphate" evidence="6">
    <location>
        <position position="543"/>
    </location>
</feature>
<feature type="transmembrane region" description="Helical" evidence="7">
    <location>
        <begin position="148"/>
        <end position="168"/>
    </location>
</feature>
<dbReference type="SUPFAM" id="SSF52172">
    <property type="entry name" value="CheY-like"/>
    <property type="match status" value="1"/>
</dbReference>
<name>A0A7W2AD42_9GAMM</name>
<proteinExistence type="predicted"/>
<sequence length="708" mass="78708">MVYLLALAAIVTVLVVLLAQFDVRYALVGAWMLVLFCLLAEWGGNLSALLFGARDGPPRDLFYLVLLLEKPLFIILSTVLLGLNRHRFFRRVSGFAVSALLLTPLLMPFISDDHVRTAGLLLSGFYMVVWILLLPVASESQDRWQRSLFGLLIAGWLTTQIVTAKLTVERPDSTALIATAAVAYAVIVLGLLLVCSHQRRSYARYLKQRLRQKDQQEREYLERIVAERTDELSRALRAAQVADAEKSNFLSRVSHDLKSPLTSIMGYAQHLRAEPDKVGETGLAIYNSARHMLNMVTRLIDHARDVTTIEQITGEIYLHAFLNSLEYEARILAYKKGNRFTMTIGELACLTIRSDETFLREILVNLVDSGCRHTRNGEIDMQVSSHFDPATGTLWLTCVVTDSGKGLSPEELSILTGHSVSVGLLEEAEPGLFIVHDLVGKLGGRIRLQNESGMGTRVQISLPVHVGEEQEDAALLNMPEHMLPVFDAQGYMAWVVDDAEAIRTLMALELESLGSEVRTFACAETAIAALSETDRLPDLVLTDYCLPGRDGDAVLQAMRTEGTYIPVILLSATWGLQAEQNQPGEKGYDACLGKPVDLVRLRRVIARVLSLSLETVLGSGRDRHCPACKQRYDLSAETLEKIHAWIEQGAVTDLVEWCDEVQRELPEYIDLARQMRRPAESGNFVELQTLLDTWAGEHAVCQVTSTGL</sequence>
<keyword evidence="7" id="KW-1133">Transmembrane helix</keyword>
<feature type="transmembrane region" description="Helical" evidence="7">
    <location>
        <begin position="92"/>
        <end position="111"/>
    </location>
</feature>
<dbReference type="Gene3D" id="3.30.565.10">
    <property type="entry name" value="Histidine kinase-like ATPase, C-terminal domain"/>
    <property type="match status" value="1"/>
</dbReference>
<dbReference type="RefSeq" id="WP_181739910.1">
    <property type="nucleotide sequence ID" value="NZ_JACEMT010000050.1"/>
</dbReference>
<evidence type="ECO:0000256" key="3">
    <source>
        <dbReference type="ARBA" id="ARBA00022553"/>
    </source>
</evidence>
<keyword evidence="5 10" id="KW-0418">Kinase</keyword>
<dbReference type="CDD" id="cd00082">
    <property type="entry name" value="HisKA"/>
    <property type="match status" value="1"/>
</dbReference>
<dbReference type="SUPFAM" id="SSF55874">
    <property type="entry name" value="ATPase domain of HSP90 chaperone/DNA topoisomerase II/histidine kinase"/>
    <property type="match status" value="1"/>
</dbReference>
<evidence type="ECO:0000259" key="9">
    <source>
        <dbReference type="PROSITE" id="PS50110"/>
    </source>
</evidence>
<dbReference type="Pfam" id="PF00072">
    <property type="entry name" value="Response_reg"/>
    <property type="match status" value="1"/>
</dbReference>
<dbReference type="PROSITE" id="PS50110">
    <property type="entry name" value="RESPONSE_REGULATORY"/>
    <property type="match status" value="1"/>
</dbReference>
<dbReference type="SMART" id="SM00388">
    <property type="entry name" value="HisKA"/>
    <property type="match status" value="1"/>
</dbReference>
<dbReference type="SMART" id="SM00387">
    <property type="entry name" value="HATPase_c"/>
    <property type="match status" value="1"/>
</dbReference>
<dbReference type="SUPFAM" id="SSF47384">
    <property type="entry name" value="Homodimeric domain of signal transducing histidine kinase"/>
    <property type="match status" value="1"/>
</dbReference>
<evidence type="ECO:0000256" key="2">
    <source>
        <dbReference type="ARBA" id="ARBA00012438"/>
    </source>
</evidence>
<evidence type="ECO:0000313" key="11">
    <source>
        <dbReference type="Proteomes" id="UP000538931"/>
    </source>
</evidence>
<keyword evidence="7" id="KW-0812">Transmembrane</keyword>
<organism evidence="10 11">
    <name type="scientific">Marinobacterium marinum</name>
    <dbReference type="NCBI Taxonomy" id="2756129"/>
    <lineage>
        <taxon>Bacteria</taxon>
        <taxon>Pseudomonadati</taxon>
        <taxon>Pseudomonadota</taxon>
        <taxon>Gammaproteobacteria</taxon>
        <taxon>Oceanospirillales</taxon>
        <taxon>Oceanospirillaceae</taxon>
        <taxon>Marinobacterium</taxon>
    </lineage>
</organism>
<dbReference type="GO" id="GO:0009927">
    <property type="term" value="F:histidine phosphotransfer kinase activity"/>
    <property type="evidence" value="ECO:0007669"/>
    <property type="project" value="TreeGrafter"/>
</dbReference>
<feature type="transmembrane region" description="Helical" evidence="7">
    <location>
        <begin position="61"/>
        <end position="83"/>
    </location>
</feature>
<feature type="domain" description="Response regulatory" evidence="9">
    <location>
        <begin position="492"/>
        <end position="609"/>
    </location>
</feature>